<sequence length="392" mass="40913">MRLSQTVQGTDFAFSFHLPTLIEFGYGRASRLGERLQHLGVTNVFVVTDKGVEAAGLLNGLVGSLQSAGIAFDLYTEVEPDPGLETIDRGAAVFRAKPYDCLVAVGGGSPIDAAKGMRVVASCGGSIADYAGVNRVPAAPAVPLVAVPTTSGTGSEVTMFGVYSDWHNHVKVTVTSPHMAPTIALVDPALTVSLPAKMTAASGIDALAHGIETFFSVRSRPASDALAMEAIAAVNAHLRRAVHDGSDVEARIGMSHGSLLAGMAFTNGFLGLAHAIGSALSGHCHVPHGIAIGLLLPHVVAFNAPARPDKAAQLARLLGVEANPREERGEEASAAVARMVADIGLPTRLRDVGVPEEKLPAIAKDAFKSGMMTCNPRQPTEQEVRELLRRAF</sequence>
<dbReference type="PROSITE" id="PS00060">
    <property type="entry name" value="ADH_IRON_2"/>
    <property type="match status" value="1"/>
</dbReference>
<dbReference type="InterPro" id="IPR056798">
    <property type="entry name" value="ADH_Fe_C"/>
</dbReference>
<dbReference type="Proteomes" id="UP001151071">
    <property type="component" value="Unassembled WGS sequence"/>
</dbReference>
<evidence type="ECO:0000256" key="3">
    <source>
        <dbReference type="ARBA" id="ARBA00023027"/>
    </source>
</evidence>
<dbReference type="InterPro" id="IPR018211">
    <property type="entry name" value="ADH_Fe_CS"/>
</dbReference>
<evidence type="ECO:0000256" key="1">
    <source>
        <dbReference type="ARBA" id="ARBA00007358"/>
    </source>
</evidence>
<proteinExistence type="inferred from homology"/>
<comment type="similarity">
    <text evidence="1">Belongs to the iron-containing alcohol dehydrogenase family.</text>
</comment>
<keyword evidence="3" id="KW-0520">NAD</keyword>
<feature type="domain" description="Fe-containing alcohol dehydrogenase-like C-terminal" evidence="5">
    <location>
        <begin position="199"/>
        <end position="392"/>
    </location>
</feature>
<name>A0A9X3Z5F8_9BACL</name>
<dbReference type="Pfam" id="PF00465">
    <property type="entry name" value="Fe-ADH"/>
    <property type="match status" value="1"/>
</dbReference>
<dbReference type="Gene3D" id="3.40.50.1970">
    <property type="match status" value="1"/>
</dbReference>
<dbReference type="AlphaFoldDB" id="A0A9X3Z5F8"/>
<dbReference type="InterPro" id="IPR039697">
    <property type="entry name" value="Alcohol_dehydrogenase_Fe"/>
</dbReference>
<dbReference type="EMBL" id="JAPYYP010000034">
    <property type="protein sequence ID" value="MDA5110570.1"/>
    <property type="molecule type" value="Genomic_DNA"/>
</dbReference>
<comment type="caution">
    <text evidence="6">The sequence shown here is derived from an EMBL/GenBank/DDBJ whole genome shotgun (WGS) entry which is preliminary data.</text>
</comment>
<evidence type="ECO:0000313" key="6">
    <source>
        <dbReference type="EMBL" id="MDA5110570.1"/>
    </source>
</evidence>
<dbReference type="GO" id="GO:0046872">
    <property type="term" value="F:metal ion binding"/>
    <property type="evidence" value="ECO:0007669"/>
    <property type="project" value="InterPro"/>
</dbReference>
<organism evidence="6 7">
    <name type="scientific">Brevibacillus thermoruber</name>
    <dbReference type="NCBI Taxonomy" id="33942"/>
    <lineage>
        <taxon>Bacteria</taxon>
        <taxon>Bacillati</taxon>
        <taxon>Bacillota</taxon>
        <taxon>Bacilli</taxon>
        <taxon>Bacillales</taxon>
        <taxon>Paenibacillaceae</taxon>
        <taxon>Brevibacillus</taxon>
    </lineage>
</organism>
<accession>A0A9X3Z5F8</accession>
<dbReference type="FunFam" id="1.20.1090.10:FF:000001">
    <property type="entry name" value="Aldehyde-alcohol dehydrogenase"/>
    <property type="match status" value="1"/>
</dbReference>
<evidence type="ECO:0000313" key="7">
    <source>
        <dbReference type="Proteomes" id="UP001151071"/>
    </source>
</evidence>
<keyword evidence="7" id="KW-1185">Reference proteome</keyword>
<dbReference type="PANTHER" id="PTHR11496">
    <property type="entry name" value="ALCOHOL DEHYDROGENASE"/>
    <property type="match status" value="1"/>
</dbReference>
<evidence type="ECO:0000259" key="4">
    <source>
        <dbReference type="Pfam" id="PF00465"/>
    </source>
</evidence>
<dbReference type="GO" id="GO:0004022">
    <property type="term" value="F:alcohol dehydrogenase (NAD+) activity"/>
    <property type="evidence" value="ECO:0007669"/>
    <property type="project" value="UniProtKB-ARBA"/>
</dbReference>
<dbReference type="InterPro" id="IPR001670">
    <property type="entry name" value="ADH_Fe/GldA"/>
</dbReference>
<dbReference type="CDD" id="cd08551">
    <property type="entry name" value="Fe-ADH"/>
    <property type="match status" value="1"/>
</dbReference>
<evidence type="ECO:0000259" key="5">
    <source>
        <dbReference type="Pfam" id="PF25137"/>
    </source>
</evidence>
<dbReference type="Pfam" id="PF25137">
    <property type="entry name" value="ADH_Fe_C"/>
    <property type="match status" value="1"/>
</dbReference>
<keyword evidence="2" id="KW-0560">Oxidoreductase</keyword>
<dbReference type="PROSITE" id="PS00913">
    <property type="entry name" value="ADH_IRON_1"/>
    <property type="match status" value="1"/>
</dbReference>
<dbReference type="Gene3D" id="1.20.1090.10">
    <property type="entry name" value="Dehydroquinate synthase-like - alpha domain"/>
    <property type="match status" value="1"/>
</dbReference>
<dbReference type="SUPFAM" id="SSF56796">
    <property type="entry name" value="Dehydroquinate synthase-like"/>
    <property type="match status" value="1"/>
</dbReference>
<gene>
    <name evidence="6" type="ORF">O3V59_19720</name>
</gene>
<feature type="domain" description="Alcohol dehydrogenase iron-type/glycerol dehydrogenase GldA" evidence="4">
    <location>
        <begin position="19"/>
        <end position="188"/>
    </location>
</feature>
<reference evidence="6" key="1">
    <citation type="submission" date="2022-12" db="EMBL/GenBank/DDBJ databases">
        <title>Draft genome sequence of the thermophilic strain Brevibacillus thermoruber HT42, isolated from Los Humeros, Puebla, Mexico, with biotechnological potential.</title>
        <authorList>
            <person name="Lara Sanchez J."/>
            <person name="Solis Palacios R."/>
            <person name="Bustos Baena A.S."/>
            <person name="Ruz Baez A.E."/>
            <person name="Espinosa Luna G."/>
            <person name="Oliart Ros R.M."/>
        </authorList>
    </citation>
    <scope>NUCLEOTIDE SEQUENCE</scope>
    <source>
        <strain evidence="6">HT42</strain>
    </source>
</reference>
<dbReference type="RefSeq" id="WP_271140836.1">
    <property type="nucleotide sequence ID" value="NZ_JAPYYP010000034.1"/>
</dbReference>
<dbReference type="FunFam" id="3.40.50.1970:FF:000003">
    <property type="entry name" value="Alcohol dehydrogenase, iron-containing"/>
    <property type="match status" value="1"/>
</dbReference>
<protein>
    <submittedName>
        <fullName evidence="6">Iron-containing alcohol dehydrogenase</fullName>
    </submittedName>
</protein>
<evidence type="ECO:0000256" key="2">
    <source>
        <dbReference type="ARBA" id="ARBA00023002"/>
    </source>
</evidence>
<dbReference type="PANTHER" id="PTHR11496:SF102">
    <property type="entry name" value="ALCOHOL DEHYDROGENASE 4"/>
    <property type="match status" value="1"/>
</dbReference>